<accession>A0A9F5JAD0</accession>
<evidence type="ECO:0000313" key="5">
    <source>
        <dbReference type="Proteomes" id="UP000695026"/>
    </source>
</evidence>
<dbReference type="InterPro" id="IPR001227">
    <property type="entry name" value="Ac_transferase_dom_sf"/>
</dbReference>
<evidence type="ECO:0000256" key="3">
    <source>
        <dbReference type="ARBA" id="ARBA00048404"/>
    </source>
</evidence>
<comment type="pathway">
    <text evidence="1">Lipid metabolism; fatty acid biosynthesis.</text>
</comment>
<dbReference type="PANTHER" id="PTHR45681">
    <property type="entry name" value="POLYKETIDE SYNTHASE 44-RELATED"/>
    <property type="match status" value="1"/>
</dbReference>
<keyword evidence="2" id="KW-0808">Transferase</keyword>
<organism evidence="5 6">
    <name type="scientific">Python bivittatus</name>
    <name type="common">Burmese python</name>
    <name type="synonym">Python molurus bivittatus</name>
    <dbReference type="NCBI Taxonomy" id="176946"/>
    <lineage>
        <taxon>Eukaryota</taxon>
        <taxon>Metazoa</taxon>
        <taxon>Chordata</taxon>
        <taxon>Craniata</taxon>
        <taxon>Vertebrata</taxon>
        <taxon>Euteleostomi</taxon>
        <taxon>Lepidosauria</taxon>
        <taxon>Squamata</taxon>
        <taxon>Bifurcata</taxon>
        <taxon>Unidentata</taxon>
        <taxon>Episquamata</taxon>
        <taxon>Toxicofera</taxon>
        <taxon>Serpentes</taxon>
        <taxon>Henophidia</taxon>
        <taxon>Pythonidae</taxon>
        <taxon>Python</taxon>
    </lineage>
</organism>
<dbReference type="SUPFAM" id="SSF52151">
    <property type="entry name" value="FabD/lysophospholipase-like"/>
    <property type="match status" value="1"/>
</dbReference>
<dbReference type="InterPro" id="IPR016035">
    <property type="entry name" value="Acyl_Trfase/lysoPLipase"/>
</dbReference>
<gene>
    <name evidence="6" type="primary">LOC112543383</name>
</gene>
<evidence type="ECO:0000256" key="2">
    <source>
        <dbReference type="ARBA" id="ARBA00022679"/>
    </source>
</evidence>
<proteinExistence type="predicted"/>
<dbReference type="Proteomes" id="UP000695026">
    <property type="component" value="Unplaced"/>
</dbReference>
<evidence type="ECO:0000259" key="4">
    <source>
        <dbReference type="SMART" id="SM00827"/>
    </source>
</evidence>
<dbReference type="InterPro" id="IPR050444">
    <property type="entry name" value="Polyketide_Synthase"/>
</dbReference>
<sequence length="164" mass="17435">MLQVGLMELLQHWGIKPVATVGYSVGEVAAAHCSGLISLADAVQIIYHRSRLQAKVTGGKMLVVGNIPVQQVSAALEAYSGQISVAAINSPQSCTLSGEAESISALQKHLAEKFGKRKIFLRVLNVPVAYHSHMMDPVLTEMEASLSELKKGKLAIDLISTATG</sequence>
<dbReference type="PANTHER" id="PTHR45681:SF8">
    <property type="entry name" value="CARRIER DOMAIN-CONTAINING PROTEIN"/>
    <property type="match status" value="1"/>
</dbReference>
<dbReference type="InterPro" id="IPR014043">
    <property type="entry name" value="Acyl_transferase_dom"/>
</dbReference>
<dbReference type="KEGG" id="pbi:112543383"/>
<dbReference type="GO" id="GO:0032787">
    <property type="term" value="P:monocarboxylic acid metabolic process"/>
    <property type="evidence" value="ECO:0007669"/>
    <property type="project" value="UniProtKB-ARBA"/>
</dbReference>
<comment type="catalytic activity">
    <reaction evidence="3">
        <text>holo-[ACP] + malonyl-CoA = malonyl-[ACP] + CoA</text>
        <dbReference type="Rhea" id="RHEA:41792"/>
        <dbReference type="Rhea" id="RHEA-COMP:9623"/>
        <dbReference type="Rhea" id="RHEA-COMP:9685"/>
        <dbReference type="ChEBI" id="CHEBI:57287"/>
        <dbReference type="ChEBI" id="CHEBI:57384"/>
        <dbReference type="ChEBI" id="CHEBI:64479"/>
        <dbReference type="ChEBI" id="CHEBI:78449"/>
        <dbReference type="EC" id="2.3.1.39"/>
    </reaction>
    <physiologicalReaction direction="left-to-right" evidence="3">
        <dbReference type="Rhea" id="RHEA:41793"/>
    </physiologicalReaction>
</comment>
<reference evidence="6" key="1">
    <citation type="submission" date="2025-08" db="UniProtKB">
        <authorList>
            <consortium name="RefSeq"/>
        </authorList>
    </citation>
    <scope>IDENTIFICATION</scope>
    <source>
        <tissue evidence="6">Liver</tissue>
    </source>
</reference>
<dbReference type="SMART" id="SM00827">
    <property type="entry name" value="PKS_AT"/>
    <property type="match status" value="1"/>
</dbReference>
<feature type="non-terminal residue" evidence="6">
    <location>
        <position position="164"/>
    </location>
</feature>
<dbReference type="AlphaFoldDB" id="A0A9F5JAD0"/>
<evidence type="ECO:0000313" key="6">
    <source>
        <dbReference type="RefSeq" id="XP_025033403.1"/>
    </source>
</evidence>
<evidence type="ECO:0000256" key="1">
    <source>
        <dbReference type="ARBA" id="ARBA00005194"/>
    </source>
</evidence>
<dbReference type="OrthoDB" id="329835at2759"/>
<dbReference type="Pfam" id="PF00698">
    <property type="entry name" value="Acyl_transf_1"/>
    <property type="match status" value="1"/>
</dbReference>
<dbReference type="Gene3D" id="3.40.366.10">
    <property type="entry name" value="Malonyl-Coenzyme A Acyl Carrier Protein, domain 2"/>
    <property type="match status" value="1"/>
</dbReference>
<dbReference type="GO" id="GO:0004314">
    <property type="term" value="F:[acyl-carrier-protein] S-malonyltransferase activity"/>
    <property type="evidence" value="ECO:0007669"/>
    <property type="project" value="UniProtKB-EC"/>
</dbReference>
<dbReference type="RefSeq" id="XP_025033403.1">
    <property type="nucleotide sequence ID" value="XM_025177635.1"/>
</dbReference>
<keyword evidence="5" id="KW-1185">Reference proteome</keyword>
<protein>
    <submittedName>
        <fullName evidence="6">Reducing polyketide synthase rdc5-like</fullName>
    </submittedName>
</protein>
<name>A0A9F5JAD0_PYTBI</name>
<dbReference type="SUPFAM" id="SSF55048">
    <property type="entry name" value="Probable ACP-binding domain of malonyl-CoA ACP transacylase"/>
    <property type="match status" value="1"/>
</dbReference>
<dbReference type="GeneID" id="112543383"/>
<dbReference type="InterPro" id="IPR016036">
    <property type="entry name" value="Malonyl_transacylase_ACP-bd"/>
</dbReference>
<feature type="domain" description="Malonyl-CoA:ACP transacylase (MAT)" evidence="4">
    <location>
        <begin position="1"/>
        <end position="164"/>
    </location>
</feature>